<dbReference type="EMBL" id="KZ305055">
    <property type="protein sequence ID" value="PIA34314.1"/>
    <property type="molecule type" value="Genomic_DNA"/>
</dbReference>
<evidence type="ECO:0000313" key="3">
    <source>
        <dbReference type="Proteomes" id="UP000230069"/>
    </source>
</evidence>
<keyword evidence="1" id="KW-1133">Transmembrane helix</keyword>
<sequence>MNVSILDLFVMQMILPCLVFHCILYSDSLICKCKYSTDDEVYCPCFPNYINLHGSPFSDFSLWSHSLLLCPRLILVPGP</sequence>
<protein>
    <submittedName>
        <fullName evidence="2">Uncharacterized protein</fullName>
    </submittedName>
</protein>
<dbReference type="InParanoid" id="A0A2G5CSP5"/>
<keyword evidence="3" id="KW-1185">Reference proteome</keyword>
<reference evidence="2 3" key="1">
    <citation type="submission" date="2017-09" db="EMBL/GenBank/DDBJ databases">
        <title>WGS assembly of Aquilegia coerulea Goldsmith.</title>
        <authorList>
            <person name="Hodges S."/>
            <person name="Kramer E."/>
            <person name="Nordborg M."/>
            <person name="Tomkins J."/>
            <person name="Borevitz J."/>
            <person name="Derieg N."/>
            <person name="Yan J."/>
            <person name="Mihaltcheva S."/>
            <person name="Hayes R.D."/>
            <person name="Rokhsar D."/>
        </authorList>
    </citation>
    <scope>NUCLEOTIDE SEQUENCE [LARGE SCALE GENOMIC DNA]</scope>
    <source>
        <strain evidence="3">cv. Goldsmith</strain>
    </source>
</reference>
<proteinExistence type="predicted"/>
<organism evidence="2 3">
    <name type="scientific">Aquilegia coerulea</name>
    <name type="common">Rocky mountain columbine</name>
    <dbReference type="NCBI Taxonomy" id="218851"/>
    <lineage>
        <taxon>Eukaryota</taxon>
        <taxon>Viridiplantae</taxon>
        <taxon>Streptophyta</taxon>
        <taxon>Embryophyta</taxon>
        <taxon>Tracheophyta</taxon>
        <taxon>Spermatophyta</taxon>
        <taxon>Magnoliopsida</taxon>
        <taxon>Ranunculales</taxon>
        <taxon>Ranunculaceae</taxon>
        <taxon>Thalictroideae</taxon>
        <taxon>Aquilegia</taxon>
    </lineage>
</organism>
<name>A0A2G5CSP5_AQUCA</name>
<feature type="transmembrane region" description="Helical" evidence="1">
    <location>
        <begin position="6"/>
        <end position="25"/>
    </location>
</feature>
<keyword evidence="1" id="KW-0472">Membrane</keyword>
<dbReference type="AlphaFoldDB" id="A0A2G5CSP5"/>
<gene>
    <name evidence="2" type="ORF">AQUCO_03800124v1</name>
</gene>
<evidence type="ECO:0000313" key="2">
    <source>
        <dbReference type="EMBL" id="PIA34314.1"/>
    </source>
</evidence>
<evidence type="ECO:0000256" key="1">
    <source>
        <dbReference type="SAM" id="Phobius"/>
    </source>
</evidence>
<keyword evidence="1" id="KW-0812">Transmembrane</keyword>
<accession>A0A2G5CSP5</accession>
<dbReference type="Proteomes" id="UP000230069">
    <property type="component" value="Unassembled WGS sequence"/>
</dbReference>